<accession>A0A550BXF1</accession>
<dbReference type="Gene3D" id="3.80.10.10">
    <property type="entry name" value="Ribonuclease Inhibitor"/>
    <property type="match status" value="1"/>
</dbReference>
<dbReference type="SUPFAM" id="SSF52058">
    <property type="entry name" value="L domain-like"/>
    <property type="match status" value="1"/>
</dbReference>
<dbReference type="SUPFAM" id="SSF52047">
    <property type="entry name" value="RNI-like"/>
    <property type="match status" value="1"/>
</dbReference>
<protein>
    <recommendedName>
        <fullName evidence="3">F-box domain-containing protein</fullName>
    </recommendedName>
</protein>
<dbReference type="STRING" id="97359.A0A550BXF1"/>
<evidence type="ECO:0008006" key="3">
    <source>
        <dbReference type="Google" id="ProtNLM"/>
    </source>
</evidence>
<evidence type="ECO:0000313" key="1">
    <source>
        <dbReference type="EMBL" id="TRM57221.1"/>
    </source>
</evidence>
<dbReference type="OrthoDB" id="2839919at2759"/>
<proteinExistence type="predicted"/>
<sequence length="1055" mass="119461">MVSLLQTDGDVLFCITSHLGVKDLFSLSSACRQMRGTLRACLFATCFWTKGVDPPRGIWSIIRHLHINTDLQLVTDHGFFRDLSGLVSLHICGETLSPSLEYILFHASQLQTLDLARLCWKMPLGPDCHGSVLCHYYPLPAFGVVTCKPRTLKFCSRLDPTYMLSGRIMYASKIRATRLSFASLLVGIGVAHIEYLEIGVEALSLPFIAPYTWSSLRQLILTGYWIPTGHRHGVLEDPQLDMPAWIFENVHLGTLLCAAPRLQVLRVRCRYASWWTYPCCVVWPPDDPPPSSGTAVAALQVFELCNPTATDGIYAQLPSTLHSLALLTHPHAMYELPVPEAEALESIDLSYSNGHAALTPPDLIHVLSATRLPDLRALRFSLRGLTDARLFEFIANAFPRLELLEFHSEAPPNWLWSVHDLEACAQAFAPLVHLRELHINTFIRVYSDSQSEQMSRQLAEDFETLERKRGIVRRKRVVTALFGTDNASPGISARRFPQLREVWLPDVLHFGSSYATMRMRRIWRMYHVERGCDGQADLRLDTGPYIEWYCRQGGLKVEGDISDFAWFSIVQYQYLLCSNLVQTRRHLFIDTDEVMHTDSDFFRDLSGLLSIHMSGQAVTASMANMLDAASNIDELDLSYLCHRPEDSEYPLHYDLQPGFSSLSCRPKVLKFCSRLGRQYTWAPGAEDMLESRIRALRYPLATLLHQIDVAQIEVFEVCAEALCLPIATAYSWSSLRELTITGFWLHACDDPGVLNGPDIGTPAWAYDCVHLGTLLLLASRLRVLRVSCGYAQWLSHPQCVVWPRTEPPPASRRAIPLLEELQLDNPVASDGIFAQLPPSVRVLSLLILPHLTQDIDANTRHELQVTEAHHARGTLVPSALLSVLSAAPLPHLRQLRFSFRNLEDMRLFEFIAERFPRLELLEFHAETGPGCLWSADELTECARALSKLTHLRVLRVNTFYEVLLRDDFERDSEEYWEAVVRHRSGIPRESIVAALFGPLATVCEVWLPRRRILAYSRGDYNMSWRDWQVYRVDRDEAGRASIAEVGSPIRMAGDD</sequence>
<evidence type="ECO:0000313" key="2">
    <source>
        <dbReference type="Proteomes" id="UP000320762"/>
    </source>
</evidence>
<organism evidence="1 2">
    <name type="scientific">Schizophyllum amplum</name>
    <dbReference type="NCBI Taxonomy" id="97359"/>
    <lineage>
        <taxon>Eukaryota</taxon>
        <taxon>Fungi</taxon>
        <taxon>Dikarya</taxon>
        <taxon>Basidiomycota</taxon>
        <taxon>Agaricomycotina</taxon>
        <taxon>Agaricomycetes</taxon>
        <taxon>Agaricomycetidae</taxon>
        <taxon>Agaricales</taxon>
        <taxon>Schizophyllaceae</taxon>
        <taxon>Schizophyllum</taxon>
    </lineage>
</organism>
<name>A0A550BXF1_9AGAR</name>
<dbReference type="EMBL" id="VDMD01000051">
    <property type="protein sequence ID" value="TRM57221.1"/>
    <property type="molecule type" value="Genomic_DNA"/>
</dbReference>
<dbReference type="InterPro" id="IPR032675">
    <property type="entry name" value="LRR_dom_sf"/>
</dbReference>
<reference evidence="1 2" key="1">
    <citation type="journal article" date="2019" name="New Phytol.">
        <title>Comparative genomics reveals unique wood-decay strategies and fruiting body development in the Schizophyllaceae.</title>
        <authorList>
            <person name="Almasi E."/>
            <person name="Sahu N."/>
            <person name="Krizsan K."/>
            <person name="Balint B."/>
            <person name="Kovacs G.M."/>
            <person name="Kiss B."/>
            <person name="Cseklye J."/>
            <person name="Drula E."/>
            <person name="Henrissat B."/>
            <person name="Nagy I."/>
            <person name="Chovatia M."/>
            <person name="Adam C."/>
            <person name="LaButti K."/>
            <person name="Lipzen A."/>
            <person name="Riley R."/>
            <person name="Grigoriev I.V."/>
            <person name="Nagy L.G."/>
        </authorList>
    </citation>
    <scope>NUCLEOTIDE SEQUENCE [LARGE SCALE GENOMIC DNA]</scope>
    <source>
        <strain evidence="1 2">NL-1724</strain>
    </source>
</reference>
<keyword evidence="2" id="KW-1185">Reference proteome</keyword>
<dbReference type="Proteomes" id="UP000320762">
    <property type="component" value="Unassembled WGS sequence"/>
</dbReference>
<comment type="caution">
    <text evidence="1">The sequence shown here is derived from an EMBL/GenBank/DDBJ whole genome shotgun (WGS) entry which is preliminary data.</text>
</comment>
<dbReference type="AlphaFoldDB" id="A0A550BXF1"/>
<gene>
    <name evidence="1" type="ORF">BD626DRAFT_540730</name>
</gene>